<dbReference type="GO" id="GO:0005886">
    <property type="term" value="C:plasma membrane"/>
    <property type="evidence" value="ECO:0007669"/>
    <property type="project" value="TreeGrafter"/>
</dbReference>
<feature type="region of interest" description="Disordered" evidence="1">
    <location>
        <begin position="539"/>
        <end position="559"/>
    </location>
</feature>
<keyword evidence="2" id="KW-0812">Transmembrane</keyword>
<organism evidence="3 4">
    <name type="scientific">Operophtera brumata</name>
    <name type="common">Winter moth</name>
    <name type="synonym">Phalaena brumata</name>
    <dbReference type="NCBI Taxonomy" id="104452"/>
    <lineage>
        <taxon>Eukaryota</taxon>
        <taxon>Metazoa</taxon>
        <taxon>Ecdysozoa</taxon>
        <taxon>Arthropoda</taxon>
        <taxon>Hexapoda</taxon>
        <taxon>Insecta</taxon>
        <taxon>Pterygota</taxon>
        <taxon>Neoptera</taxon>
        <taxon>Endopterygota</taxon>
        <taxon>Lepidoptera</taxon>
        <taxon>Glossata</taxon>
        <taxon>Ditrysia</taxon>
        <taxon>Geometroidea</taxon>
        <taxon>Geometridae</taxon>
        <taxon>Larentiinae</taxon>
        <taxon>Operophtera</taxon>
    </lineage>
</organism>
<accession>A0A0L7L282</accession>
<evidence type="ECO:0000256" key="2">
    <source>
        <dbReference type="SAM" id="Phobius"/>
    </source>
</evidence>
<evidence type="ECO:0000256" key="1">
    <source>
        <dbReference type="SAM" id="MobiDB-lite"/>
    </source>
</evidence>
<dbReference type="GO" id="GO:0015171">
    <property type="term" value="F:amino acid transmembrane transporter activity"/>
    <property type="evidence" value="ECO:0007669"/>
    <property type="project" value="TreeGrafter"/>
</dbReference>
<name>A0A0L7L282_OPEBR</name>
<feature type="transmembrane region" description="Helical" evidence="2">
    <location>
        <begin position="271"/>
        <end position="298"/>
    </location>
</feature>
<feature type="compositionally biased region" description="Polar residues" evidence="1">
    <location>
        <begin position="539"/>
        <end position="550"/>
    </location>
</feature>
<dbReference type="AlphaFoldDB" id="A0A0L7L282"/>
<keyword evidence="2" id="KW-1133">Transmembrane helix</keyword>
<dbReference type="PANTHER" id="PTHR43243">
    <property type="entry name" value="INNER MEMBRANE TRANSPORTER YGJI-RELATED"/>
    <property type="match status" value="1"/>
</dbReference>
<dbReference type="STRING" id="104452.A0A0L7L282"/>
<keyword evidence="4" id="KW-1185">Reference proteome</keyword>
<feature type="transmembrane region" description="Helical" evidence="2">
    <location>
        <begin position="36"/>
        <end position="54"/>
    </location>
</feature>
<feature type="transmembrane region" description="Helical" evidence="2">
    <location>
        <begin position="318"/>
        <end position="337"/>
    </location>
</feature>
<comment type="caution">
    <text evidence="3">The sequence shown here is derived from an EMBL/GenBank/DDBJ whole genome shotgun (WGS) entry which is preliminary data.</text>
</comment>
<feature type="transmembrane region" description="Helical" evidence="2">
    <location>
        <begin position="206"/>
        <end position="225"/>
    </location>
</feature>
<feature type="transmembrane region" description="Helical" evidence="2">
    <location>
        <begin position="158"/>
        <end position="185"/>
    </location>
</feature>
<dbReference type="Proteomes" id="UP000037510">
    <property type="component" value="Unassembled WGS sequence"/>
</dbReference>
<reference evidence="3 4" key="1">
    <citation type="journal article" date="2015" name="Genome Biol. Evol.">
        <title>The genome of winter moth (Operophtera brumata) provides a genomic perspective on sexual dimorphism and phenology.</title>
        <authorList>
            <person name="Derks M.F."/>
            <person name="Smit S."/>
            <person name="Salis L."/>
            <person name="Schijlen E."/>
            <person name="Bossers A."/>
            <person name="Mateman C."/>
            <person name="Pijl A.S."/>
            <person name="de Ridder D."/>
            <person name="Groenen M.A."/>
            <person name="Visser M.E."/>
            <person name="Megens H.J."/>
        </authorList>
    </citation>
    <scope>NUCLEOTIDE SEQUENCE [LARGE SCALE GENOMIC DNA]</scope>
    <source>
        <strain evidence="3">WM2013NL</strain>
        <tissue evidence="3">Head and thorax</tissue>
    </source>
</reference>
<evidence type="ECO:0000313" key="4">
    <source>
        <dbReference type="Proteomes" id="UP000037510"/>
    </source>
</evidence>
<keyword evidence="2" id="KW-0472">Membrane</keyword>
<gene>
    <name evidence="3" type="ORF">OBRU01_16697</name>
</gene>
<sequence length="597" mass="65074">MTTLKSFGGGEACGARWTLGALLLAPLTAANSSYCAVPAVILLALFITIATFTCKDLKKLSEILPPPKTSRGRRERNIRSFADFMAMWMTFLSHLVAVAICARILSATADHVTGGKTRRWLFGYETRALGEPWPDVLGVTVVMVVCAMFMCGLEESMMFTFMLLVLLYIFSQFFAIFGLINLDIANIKMPIPITIYEECGSMRKNIMLMIGLPTVILCGLCFLYTNMLKGYVLLNTFSQYILCVIRNSINAALPVTTLLEARAAGWICPLLAAVTVAGVCLALTELCPLLFTVLVALASPEWKVLTRSMTYESTTTGSPVLAVFTAGSLAAILAFACPLSHMITLMNASHLLGITIQAFHFIIMRCVPTTEQIEAGGKEATARASKSSSSRAKRGLWFITSAIRHTKTLESIKSKVTIAKETEERECLLLDEYAGCTTEDIDPSCSSGPLEMTTAEVGEAVSDVEASDGELSSGDDSTDIDAVVKEYKDTIQPSHSLAMRKTQGIQGPLAMLTALLFLTPLGSDIRTVRTLVRRFSSSASPKRVGETQSGRCGRATDRRATRSHRRCLYHQVTSYALRDDSIRPTTNMTRGRLGLES</sequence>
<protein>
    <submittedName>
        <fullName evidence="3">Uncharacterized protein</fullName>
    </submittedName>
</protein>
<proteinExistence type="predicted"/>
<evidence type="ECO:0000313" key="3">
    <source>
        <dbReference type="EMBL" id="KOB69535.1"/>
    </source>
</evidence>
<feature type="transmembrane region" description="Helical" evidence="2">
    <location>
        <begin position="81"/>
        <end position="105"/>
    </location>
</feature>
<dbReference type="EMBL" id="JTDY01003451">
    <property type="protein sequence ID" value="KOB69535.1"/>
    <property type="molecule type" value="Genomic_DNA"/>
</dbReference>
<dbReference type="PANTHER" id="PTHR43243:SF98">
    <property type="entry name" value="TORN AND DIMINISHED RHABDOMERES, ISOFORM D"/>
    <property type="match status" value="1"/>
</dbReference>